<dbReference type="EMBL" id="BARS01005831">
    <property type="protein sequence ID" value="GAF79377.1"/>
    <property type="molecule type" value="Genomic_DNA"/>
</dbReference>
<reference evidence="3" key="1">
    <citation type="journal article" date="2014" name="Front. Microbiol.">
        <title>High frequency of phylogenetically diverse reductive dehalogenase-homologous genes in deep subseafloor sedimentary metagenomes.</title>
        <authorList>
            <person name="Kawai M."/>
            <person name="Futagami T."/>
            <person name="Toyoda A."/>
            <person name="Takaki Y."/>
            <person name="Nishi S."/>
            <person name="Hori S."/>
            <person name="Arai W."/>
            <person name="Tsubouchi T."/>
            <person name="Morono Y."/>
            <person name="Uchiyama I."/>
            <person name="Ito T."/>
            <person name="Fujiyama A."/>
            <person name="Inagaki F."/>
            <person name="Takami H."/>
        </authorList>
    </citation>
    <scope>NUCLEOTIDE SEQUENCE</scope>
    <source>
        <strain evidence="3">Expedition CK06-06</strain>
    </source>
</reference>
<keyword evidence="2" id="KW-0472">Membrane</keyword>
<keyword evidence="2" id="KW-0812">Transmembrane</keyword>
<name>X0STW7_9ZZZZ</name>
<feature type="transmembrane region" description="Helical" evidence="2">
    <location>
        <begin position="137"/>
        <end position="157"/>
    </location>
</feature>
<protein>
    <submittedName>
        <fullName evidence="3">Uncharacterized protein</fullName>
    </submittedName>
</protein>
<comment type="caution">
    <text evidence="3">The sequence shown here is derived from an EMBL/GenBank/DDBJ whole genome shotgun (WGS) entry which is preliminary data.</text>
</comment>
<keyword evidence="1" id="KW-0175">Coiled coil</keyword>
<evidence type="ECO:0000256" key="1">
    <source>
        <dbReference type="SAM" id="Coils"/>
    </source>
</evidence>
<keyword evidence="2" id="KW-1133">Transmembrane helix</keyword>
<gene>
    <name evidence="3" type="ORF">S01H1_11441</name>
</gene>
<proteinExistence type="predicted"/>
<sequence length="158" mass="17902">MSKVGEQVAVVTHGPWLGRDGFVAETAVRLNRVEGAIARLEREAEKAQRRADDLAEEVARVRRFESFEESLRNSRDYKFKDSQKAFRDLKARLDAIEGTKSTFVGLTYKSFESIDKKLAELSALQARVEKSNRYMRLCAVLFCAAFVFAGAAVTHYLF</sequence>
<evidence type="ECO:0000313" key="3">
    <source>
        <dbReference type="EMBL" id="GAF79377.1"/>
    </source>
</evidence>
<accession>X0STW7</accession>
<dbReference type="AlphaFoldDB" id="X0STW7"/>
<feature type="coiled-coil region" evidence="1">
    <location>
        <begin position="23"/>
        <end position="64"/>
    </location>
</feature>
<organism evidence="3">
    <name type="scientific">marine sediment metagenome</name>
    <dbReference type="NCBI Taxonomy" id="412755"/>
    <lineage>
        <taxon>unclassified sequences</taxon>
        <taxon>metagenomes</taxon>
        <taxon>ecological metagenomes</taxon>
    </lineage>
</organism>
<evidence type="ECO:0000256" key="2">
    <source>
        <dbReference type="SAM" id="Phobius"/>
    </source>
</evidence>